<protein>
    <recommendedName>
        <fullName evidence="3">Fucose-specific lectin</fullName>
    </recommendedName>
</protein>
<evidence type="ECO:0008006" key="3">
    <source>
        <dbReference type="Google" id="ProtNLM"/>
    </source>
</evidence>
<dbReference type="AlphaFoldDB" id="A0AAN6NSE8"/>
<comment type="caution">
    <text evidence="1">The sequence shown here is derived from an EMBL/GenBank/DDBJ whole genome shotgun (WGS) entry which is preliminary data.</text>
</comment>
<accession>A0AAN6NSE8</accession>
<evidence type="ECO:0000313" key="2">
    <source>
        <dbReference type="Proteomes" id="UP001303222"/>
    </source>
</evidence>
<dbReference type="EMBL" id="MU859187">
    <property type="protein sequence ID" value="KAK3950188.1"/>
    <property type="molecule type" value="Genomic_DNA"/>
</dbReference>
<name>A0AAN6NSE8_9PEZI</name>
<sequence>MANPVTSILNPKGDYVFLYYVDKKQRLALDYIPVDRSQNVLSYAAQGTLEGDHVNNQSIAAVYFHGMPVVFGQLEIVKVSGEITTTKRVLAQLSPIVKAVANLESPDDTKLDERYNALAAINSTKQDYVWCYFLKNTAKEGAAPKMMLEEVSIFGNEVQIHHYSEIPDDLQPDSTTRLAALYIDQTHREVYYQRKGDDNSIYCYRIGNKSKPTPIADTGLAMKSTPLAVTRSVEGHVCLYYLSKPAGSDPIIQRVTRNKGTMEWAPSAGIMTGLSDKAVSETQLAVTQVIRNNKLENVVTFIHESEQKYRPARDDGQIE</sequence>
<reference evidence="1" key="1">
    <citation type="journal article" date="2023" name="Mol. Phylogenet. Evol.">
        <title>Genome-scale phylogeny and comparative genomics of the fungal order Sordariales.</title>
        <authorList>
            <person name="Hensen N."/>
            <person name="Bonometti L."/>
            <person name="Westerberg I."/>
            <person name="Brannstrom I.O."/>
            <person name="Guillou S."/>
            <person name="Cros-Aarteil S."/>
            <person name="Calhoun S."/>
            <person name="Haridas S."/>
            <person name="Kuo A."/>
            <person name="Mondo S."/>
            <person name="Pangilinan J."/>
            <person name="Riley R."/>
            <person name="LaButti K."/>
            <person name="Andreopoulos B."/>
            <person name="Lipzen A."/>
            <person name="Chen C."/>
            <person name="Yan M."/>
            <person name="Daum C."/>
            <person name="Ng V."/>
            <person name="Clum A."/>
            <person name="Steindorff A."/>
            <person name="Ohm R.A."/>
            <person name="Martin F."/>
            <person name="Silar P."/>
            <person name="Natvig D.O."/>
            <person name="Lalanne C."/>
            <person name="Gautier V."/>
            <person name="Ament-Velasquez S.L."/>
            <person name="Kruys A."/>
            <person name="Hutchinson M.I."/>
            <person name="Powell A.J."/>
            <person name="Barry K."/>
            <person name="Miller A.N."/>
            <person name="Grigoriev I.V."/>
            <person name="Debuchy R."/>
            <person name="Gladieux P."/>
            <person name="Hiltunen Thoren M."/>
            <person name="Johannesson H."/>
        </authorList>
    </citation>
    <scope>NUCLEOTIDE SEQUENCE</scope>
    <source>
        <strain evidence="1">CBS 626.80</strain>
    </source>
</reference>
<evidence type="ECO:0000313" key="1">
    <source>
        <dbReference type="EMBL" id="KAK3950188.1"/>
    </source>
</evidence>
<dbReference type="SUPFAM" id="SSF89372">
    <property type="entry name" value="Fucose-specific lectin"/>
    <property type="match status" value="1"/>
</dbReference>
<gene>
    <name evidence="1" type="ORF">QBC32DRAFT_347307</name>
</gene>
<reference evidence="1" key="2">
    <citation type="submission" date="2023-06" db="EMBL/GenBank/DDBJ databases">
        <authorList>
            <consortium name="Lawrence Berkeley National Laboratory"/>
            <person name="Mondo S.J."/>
            <person name="Hensen N."/>
            <person name="Bonometti L."/>
            <person name="Westerberg I."/>
            <person name="Brannstrom I.O."/>
            <person name="Guillou S."/>
            <person name="Cros-Aarteil S."/>
            <person name="Calhoun S."/>
            <person name="Haridas S."/>
            <person name="Kuo A."/>
            <person name="Pangilinan J."/>
            <person name="Riley R."/>
            <person name="Labutti K."/>
            <person name="Andreopoulos B."/>
            <person name="Lipzen A."/>
            <person name="Chen C."/>
            <person name="Yanf M."/>
            <person name="Daum C."/>
            <person name="Ng V."/>
            <person name="Clum A."/>
            <person name="Steindorff A."/>
            <person name="Ohm R."/>
            <person name="Martin F."/>
            <person name="Silar P."/>
            <person name="Natvig D."/>
            <person name="Lalanne C."/>
            <person name="Gautier V."/>
            <person name="Ament-Velasquez S.L."/>
            <person name="Kruys A."/>
            <person name="Hutchinson M.I."/>
            <person name="Powell A.J."/>
            <person name="Barry K."/>
            <person name="Miller A.N."/>
            <person name="Grigoriev I.V."/>
            <person name="Debuchy R."/>
            <person name="Gladieux P."/>
            <person name="Thoren M.H."/>
            <person name="Johannesson H."/>
        </authorList>
    </citation>
    <scope>NUCLEOTIDE SEQUENCE</scope>
    <source>
        <strain evidence="1">CBS 626.80</strain>
    </source>
</reference>
<proteinExistence type="predicted"/>
<dbReference type="Proteomes" id="UP001303222">
    <property type="component" value="Unassembled WGS sequence"/>
</dbReference>
<keyword evidence="2" id="KW-1185">Reference proteome</keyword>
<dbReference type="Gene3D" id="2.120.10.70">
    <property type="entry name" value="Fucose-specific lectin"/>
    <property type="match status" value="1"/>
</dbReference>
<organism evidence="1 2">
    <name type="scientific">Pseudoneurospora amorphoporcata</name>
    <dbReference type="NCBI Taxonomy" id="241081"/>
    <lineage>
        <taxon>Eukaryota</taxon>
        <taxon>Fungi</taxon>
        <taxon>Dikarya</taxon>
        <taxon>Ascomycota</taxon>
        <taxon>Pezizomycotina</taxon>
        <taxon>Sordariomycetes</taxon>
        <taxon>Sordariomycetidae</taxon>
        <taxon>Sordariales</taxon>
        <taxon>Sordariaceae</taxon>
        <taxon>Pseudoneurospora</taxon>
    </lineage>
</organism>